<dbReference type="EMBL" id="ML987189">
    <property type="protein sequence ID" value="KAF2255876.1"/>
    <property type="molecule type" value="Genomic_DNA"/>
</dbReference>
<name>A0A6A6IZT1_9PLEO</name>
<gene>
    <name evidence="2" type="ORF">BU26DRAFT_498640</name>
</gene>
<evidence type="ECO:0000313" key="2">
    <source>
        <dbReference type="EMBL" id="KAF2255876.1"/>
    </source>
</evidence>
<accession>A0A6A6IZT1</accession>
<protein>
    <submittedName>
        <fullName evidence="2">Uncharacterized protein</fullName>
    </submittedName>
</protein>
<reference evidence="2" key="1">
    <citation type="journal article" date="2020" name="Stud. Mycol.">
        <title>101 Dothideomycetes genomes: a test case for predicting lifestyles and emergence of pathogens.</title>
        <authorList>
            <person name="Haridas S."/>
            <person name="Albert R."/>
            <person name="Binder M."/>
            <person name="Bloem J."/>
            <person name="Labutti K."/>
            <person name="Salamov A."/>
            <person name="Andreopoulos B."/>
            <person name="Baker S."/>
            <person name="Barry K."/>
            <person name="Bills G."/>
            <person name="Bluhm B."/>
            <person name="Cannon C."/>
            <person name="Castanera R."/>
            <person name="Culley D."/>
            <person name="Daum C."/>
            <person name="Ezra D."/>
            <person name="Gonzalez J."/>
            <person name="Henrissat B."/>
            <person name="Kuo A."/>
            <person name="Liang C."/>
            <person name="Lipzen A."/>
            <person name="Lutzoni F."/>
            <person name="Magnuson J."/>
            <person name="Mondo S."/>
            <person name="Nolan M."/>
            <person name="Ohm R."/>
            <person name="Pangilinan J."/>
            <person name="Park H.-J."/>
            <person name="Ramirez L."/>
            <person name="Alfaro M."/>
            <person name="Sun H."/>
            <person name="Tritt A."/>
            <person name="Yoshinaga Y."/>
            <person name="Zwiers L.-H."/>
            <person name="Turgeon B."/>
            <person name="Goodwin S."/>
            <person name="Spatafora J."/>
            <person name="Crous P."/>
            <person name="Grigoriev I."/>
        </authorList>
    </citation>
    <scope>NUCLEOTIDE SEQUENCE</scope>
    <source>
        <strain evidence="2">CBS 122368</strain>
    </source>
</reference>
<feature type="compositionally biased region" description="Polar residues" evidence="1">
    <location>
        <begin position="203"/>
        <end position="216"/>
    </location>
</feature>
<organism evidence="2 3">
    <name type="scientific">Trematosphaeria pertusa</name>
    <dbReference type="NCBI Taxonomy" id="390896"/>
    <lineage>
        <taxon>Eukaryota</taxon>
        <taxon>Fungi</taxon>
        <taxon>Dikarya</taxon>
        <taxon>Ascomycota</taxon>
        <taxon>Pezizomycotina</taxon>
        <taxon>Dothideomycetes</taxon>
        <taxon>Pleosporomycetidae</taxon>
        <taxon>Pleosporales</taxon>
        <taxon>Massarineae</taxon>
        <taxon>Trematosphaeriaceae</taxon>
        <taxon>Trematosphaeria</taxon>
    </lineage>
</organism>
<evidence type="ECO:0000256" key="1">
    <source>
        <dbReference type="SAM" id="MobiDB-lite"/>
    </source>
</evidence>
<dbReference type="AlphaFoldDB" id="A0A6A6IZT1"/>
<sequence>MRSQNMPPRGWVTVCLGFSTGHRCPAVTNSSSARPSSEPLARVMRTVRLISLRRVLAFSASRQEARPAPSCPAQADEIRRQDGYLPALQVSDHLTTLRAVLRRQHLVRRRGLVLPASERWAPAGELSKHTRARAASYDVLRLFAPPPGPIPPCANAQTLPRVALPYGPVTNWIWMNVQSPPGAESFLADDRAQYAPVTPKAPSDSSDSLGNVSPINQHAHPLHMQLCPR</sequence>
<dbReference type="RefSeq" id="XP_033690880.1">
    <property type="nucleotide sequence ID" value="XM_033826346.1"/>
</dbReference>
<dbReference type="GeneID" id="54579676"/>
<keyword evidence="3" id="KW-1185">Reference proteome</keyword>
<dbReference type="Proteomes" id="UP000800094">
    <property type="component" value="Unassembled WGS sequence"/>
</dbReference>
<feature type="region of interest" description="Disordered" evidence="1">
    <location>
        <begin position="196"/>
        <end position="229"/>
    </location>
</feature>
<evidence type="ECO:0000313" key="3">
    <source>
        <dbReference type="Proteomes" id="UP000800094"/>
    </source>
</evidence>
<proteinExistence type="predicted"/>